<evidence type="ECO:0000313" key="3">
    <source>
        <dbReference type="Proteomes" id="UP000579605"/>
    </source>
</evidence>
<dbReference type="GO" id="GO:0046872">
    <property type="term" value="F:metal ion binding"/>
    <property type="evidence" value="ECO:0007669"/>
    <property type="project" value="InterPro"/>
</dbReference>
<evidence type="ECO:0000313" key="2">
    <source>
        <dbReference type="EMBL" id="NYH92126.1"/>
    </source>
</evidence>
<dbReference type="InterPro" id="IPR017517">
    <property type="entry name" value="Maleyloyr_isom"/>
</dbReference>
<dbReference type="SUPFAM" id="SSF109854">
    <property type="entry name" value="DinB/YfiT-like putative metalloenzymes"/>
    <property type="match status" value="1"/>
</dbReference>
<name>A0A852ZTY8_9ACTN</name>
<proteinExistence type="predicted"/>
<dbReference type="NCBIfam" id="TIGR03083">
    <property type="entry name" value="maleylpyruvate isomerase family mycothiol-dependent enzyme"/>
    <property type="match status" value="1"/>
</dbReference>
<dbReference type="InterPro" id="IPR024344">
    <property type="entry name" value="MDMPI_metal-binding"/>
</dbReference>
<sequence length="194" mass="20501">MLMDLIAAERRTLSEVLGNLDAGQWRAPSLCAGWTVSHVVAHLTMPFRISEQEFADAMRRAGGQFTVMSDEVAERDSRLPTASLVAALNDNVHTPWSPPGGGLAGALSHDVIHGLDIARPLGIEYPIPDDALTTVLDLITGTGHTGTDGANPFGFRLDGHCLSATDLDWSAGSGEMVAAPARDLVLLAAGRRLP</sequence>
<accession>A0A852ZTY8</accession>
<dbReference type="Proteomes" id="UP000579605">
    <property type="component" value="Unassembled WGS sequence"/>
</dbReference>
<dbReference type="Pfam" id="PF11716">
    <property type="entry name" value="MDMPI_N"/>
    <property type="match status" value="1"/>
</dbReference>
<reference evidence="2 3" key="1">
    <citation type="submission" date="2020-07" db="EMBL/GenBank/DDBJ databases">
        <title>Sequencing the genomes of 1000 actinobacteria strains.</title>
        <authorList>
            <person name="Klenk H.-P."/>
        </authorList>
    </citation>
    <scope>NUCLEOTIDE SEQUENCE [LARGE SCALE GENOMIC DNA]</scope>
    <source>
        <strain evidence="2 3">DSM 18448</strain>
    </source>
</reference>
<dbReference type="RefSeq" id="WP_202889434.1">
    <property type="nucleotide sequence ID" value="NZ_BAAARR010000001.1"/>
</dbReference>
<evidence type="ECO:0000259" key="1">
    <source>
        <dbReference type="Pfam" id="PF11716"/>
    </source>
</evidence>
<gene>
    <name evidence="2" type="ORF">F4554_004764</name>
</gene>
<comment type="caution">
    <text evidence="2">The sequence shown here is derived from an EMBL/GenBank/DDBJ whole genome shotgun (WGS) entry which is preliminary data.</text>
</comment>
<protein>
    <submittedName>
        <fullName evidence="2">Uncharacterized protein (TIGR03083 family)</fullName>
    </submittedName>
</protein>
<dbReference type="AlphaFoldDB" id="A0A852ZTY8"/>
<dbReference type="EMBL" id="JACBZH010000001">
    <property type="protein sequence ID" value="NYH92126.1"/>
    <property type="molecule type" value="Genomic_DNA"/>
</dbReference>
<keyword evidence="3" id="KW-1185">Reference proteome</keyword>
<feature type="domain" description="Mycothiol-dependent maleylpyruvate isomerase metal-binding" evidence="1">
    <location>
        <begin position="7"/>
        <end position="90"/>
    </location>
</feature>
<organism evidence="2 3">
    <name type="scientific">Actinopolymorpha rutila</name>
    <dbReference type="NCBI Taxonomy" id="446787"/>
    <lineage>
        <taxon>Bacteria</taxon>
        <taxon>Bacillati</taxon>
        <taxon>Actinomycetota</taxon>
        <taxon>Actinomycetes</taxon>
        <taxon>Propionibacteriales</taxon>
        <taxon>Actinopolymorphaceae</taxon>
        <taxon>Actinopolymorpha</taxon>
    </lineage>
</organism>
<dbReference type="InterPro" id="IPR034660">
    <property type="entry name" value="DinB/YfiT-like"/>
</dbReference>
<dbReference type="Gene3D" id="1.20.120.450">
    <property type="entry name" value="dinb family like domain"/>
    <property type="match status" value="1"/>
</dbReference>